<dbReference type="InterPro" id="IPR057336">
    <property type="entry name" value="GerAC_N"/>
</dbReference>
<protein>
    <recommendedName>
        <fullName evidence="12">Ger(X)C family spore germination protein</fullName>
    </recommendedName>
</protein>
<feature type="domain" description="Spore germination protein N-terminal" evidence="9">
    <location>
        <begin position="30"/>
        <end position="192"/>
    </location>
</feature>
<evidence type="ECO:0008006" key="12">
    <source>
        <dbReference type="Google" id="ProtNLM"/>
    </source>
</evidence>
<keyword evidence="7" id="KW-0449">Lipoprotein</keyword>
<comment type="subcellular location">
    <subcellularLocation>
        <location evidence="1">Membrane</location>
        <topology evidence="1">Lipid-anchor</topology>
    </subcellularLocation>
</comment>
<evidence type="ECO:0000256" key="1">
    <source>
        <dbReference type="ARBA" id="ARBA00004635"/>
    </source>
</evidence>
<keyword evidence="11" id="KW-1185">Reference proteome</keyword>
<dbReference type="InterPro" id="IPR046953">
    <property type="entry name" value="Spore_GerAC-like_C"/>
</dbReference>
<dbReference type="InterPro" id="IPR038501">
    <property type="entry name" value="Spore_GerAC_C_sf"/>
</dbReference>
<dbReference type="PANTHER" id="PTHR35789">
    <property type="entry name" value="SPORE GERMINATION PROTEIN B3"/>
    <property type="match status" value="1"/>
</dbReference>
<reference evidence="10 11" key="1">
    <citation type="submission" date="2016-07" db="EMBL/GenBank/DDBJ databases">
        <authorList>
            <person name="Townsley L."/>
            <person name="Shank E.A."/>
        </authorList>
    </citation>
    <scope>NUCLEOTIDE SEQUENCE [LARGE SCALE GENOMIC DNA]</scope>
    <source>
        <strain evidence="10 11">CH01</strain>
    </source>
</reference>
<dbReference type="Pfam" id="PF25198">
    <property type="entry name" value="Spore_GerAC_N"/>
    <property type="match status" value="1"/>
</dbReference>
<keyword evidence="3" id="KW-0309">Germination</keyword>
<dbReference type="Pfam" id="PF05504">
    <property type="entry name" value="Spore_GerAC"/>
    <property type="match status" value="1"/>
</dbReference>
<dbReference type="Proteomes" id="UP000094580">
    <property type="component" value="Unassembled WGS sequence"/>
</dbReference>
<sequence>MNRINRKNLYFFCAFFLLTLLLSGCSFPRQKIIDEIQILSVYGFDKVDDHFVGTALYSDFTDVGNKGSSVLQGSGKKSLLIKQALNEQSPKPIEIGKLNLLIFGKELAENGVSYFVKAVCRDPLLGSNALLAVSEEPAGELLKKNKEKDSNYIYKLVEQNFKNQFVPLPTFHSFLFDYYGEGRDASVPYIKINQNENIEVNGLAVFKKDKLALILNPKESLLYKILRGRVIRGQTEFNIQKGNKIDVAILTILNGNEKRLIKTNKKKTKMKFDITLNGMVKDYPEWLDLMKRKNNLFLNNQLEKQMKEDFENLLLTFQKHQVDPLGIGDLARAHSKKWNEKEFYENVYPTIKFDVNVKVVLSQSGIGE</sequence>
<evidence type="ECO:0000256" key="6">
    <source>
        <dbReference type="ARBA" id="ARBA00023139"/>
    </source>
</evidence>
<dbReference type="NCBIfam" id="TIGR02887">
    <property type="entry name" value="spore_ger_x_C"/>
    <property type="match status" value="1"/>
</dbReference>
<evidence type="ECO:0000313" key="10">
    <source>
        <dbReference type="EMBL" id="ODG94064.1"/>
    </source>
</evidence>
<evidence type="ECO:0000256" key="4">
    <source>
        <dbReference type="ARBA" id="ARBA00022729"/>
    </source>
</evidence>
<evidence type="ECO:0000256" key="3">
    <source>
        <dbReference type="ARBA" id="ARBA00022544"/>
    </source>
</evidence>
<dbReference type="RefSeq" id="WP_069032240.1">
    <property type="nucleotide sequence ID" value="NZ_MDKC01000001.1"/>
</dbReference>
<dbReference type="Gene3D" id="3.30.300.210">
    <property type="entry name" value="Nutrient germinant receptor protein C, domain 3"/>
    <property type="match status" value="1"/>
</dbReference>
<feature type="domain" description="Spore germination GerAC-like C-terminal" evidence="8">
    <location>
        <begin position="201"/>
        <end position="365"/>
    </location>
</feature>
<evidence type="ECO:0000313" key="11">
    <source>
        <dbReference type="Proteomes" id="UP000094580"/>
    </source>
</evidence>
<keyword evidence="4" id="KW-0732">Signal</keyword>
<dbReference type="InterPro" id="IPR008844">
    <property type="entry name" value="Spore_GerAC-like"/>
</dbReference>
<evidence type="ECO:0000256" key="2">
    <source>
        <dbReference type="ARBA" id="ARBA00007886"/>
    </source>
</evidence>
<comment type="caution">
    <text evidence="10">The sequence shown here is derived from an EMBL/GenBank/DDBJ whole genome shotgun (WGS) entry which is preliminary data.</text>
</comment>
<dbReference type="PANTHER" id="PTHR35789:SF1">
    <property type="entry name" value="SPORE GERMINATION PROTEIN B3"/>
    <property type="match status" value="1"/>
</dbReference>
<keyword evidence="6" id="KW-0564">Palmitate</keyword>
<evidence type="ECO:0000256" key="7">
    <source>
        <dbReference type="ARBA" id="ARBA00023288"/>
    </source>
</evidence>
<dbReference type="EMBL" id="MDKC01000001">
    <property type="protein sequence ID" value="ODG94064.1"/>
    <property type="molecule type" value="Genomic_DNA"/>
</dbReference>
<gene>
    <name evidence="10" type="ORF">BED47_02535</name>
</gene>
<keyword evidence="5" id="KW-0472">Membrane</keyword>
<accession>A0ABX3A098</accession>
<evidence type="ECO:0000259" key="8">
    <source>
        <dbReference type="Pfam" id="PF05504"/>
    </source>
</evidence>
<organism evidence="10 11">
    <name type="scientific">Gottfriedia luciferensis</name>
    <dbReference type="NCBI Taxonomy" id="178774"/>
    <lineage>
        <taxon>Bacteria</taxon>
        <taxon>Bacillati</taxon>
        <taxon>Bacillota</taxon>
        <taxon>Bacilli</taxon>
        <taxon>Bacillales</taxon>
        <taxon>Bacillaceae</taxon>
        <taxon>Gottfriedia</taxon>
    </lineage>
</organism>
<evidence type="ECO:0000259" key="9">
    <source>
        <dbReference type="Pfam" id="PF25198"/>
    </source>
</evidence>
<dbReference type="PROSITE" id="PS51257">
    <property type="entry name" value="PROKAR_LIPOPROTEIN"/>
    <property type="match status" value="1"/>
</dbReference>
<proteinExistence type="inferred from homology"/>
<evidence type="ECO:0000256" key="5">
    <source>
        <dbReference type="ARBA" id="ARBA00023136"/>
    </source>
</evidence>
<comment type="similarity">
    <text evidence="2">Belongs to the GerABKC lipoprotein family.</text>
</comment>
<name>A0ABX3A098_9BACI</name>